<dbReference type="PANTHER" id="PTHR11533:SF174">
    <property type="entry name" value="PUROMYCIN-SENSITIVE AMINOPEPTIDASE-RELATED"/>
    <property type="match status" value="1"/>
</dbReference>
<dbReference type="GO" id="GO:0042277">
    <property type="term" value="F:peptide binding"/>
    <property type="evidence" value="ECO:0007669"/>
    <property type="project" value="TreeGrafter"/>
</dbReference>
<evidence type="ECO:0000256" key="13">
    <source>
        <dbReference type="SAM" id="SignalP"/>
    </source>
</evidence>
<evidence type="ECO:0000256" key="11">
    <source>
        <dbReference type="PIRSR" id="PIRSR634016-4"/>
    </source>
</evidence>
<feature type="domain" description="Aminopeptidase N-like N-terminal" evidence="16">
    <location>
        <begin position="31"/>
        <end position="211"/>
    </location>
</feature>
<keyword evidence="4 12" id="KW-0645">Protease</keyword>
<dbReference type="GO" id="GO:0005737">
    <property type="term" value="C:cytoplasm"/>
    <property type="evidence" value="ECO:0007669"/>
    <property type="project" value="TreeGrafter"/>
</dbReference>
<evidence type="ECO:0000256" key="1">
    <source>
        <dbReference type="ARBA" id="ARBA00004609"/>
    </source>
</evidence>
<dbReference type="EC" id="3.4.11.-" evidence="12"/>
<evidence type="ECO:0000256" key="4">
    <source>
        <dbReference type="ARBA" id="ARBA00022670"/>
    </source>
</evidence>
<keyword evidence="8 12" id="KW-0482">Metalloprotease</keyword>
<evidence type="ECO:0000256" key="3">
    <source>
        <dbReference type="ARBA" id="ARBA00022438"/>
    </source>
</evidence>
<protein>
    <recommendedName>
        <fullName evidence="12">Aminopeptidase</fullName>
        <ecNumber evidence="12">3.4.11.-</ecNumber>
    </recommendedName>
</protein>
<dbReference type="GO" id="GO:0005615">
    <property type="term" value="C:extracellular space"/>
    <property type="evidence" value="ECO:0007669"/>
    <property type="project" value="TreeGrafter"/>
</dbReference>
<feature type="binding site" evidence="10">
    <location>
        <position position="322"/>
    </location>
    <ligand>
        <name>Zn(2+)</name>
        <dbReference type="ChEBI" id="CHEBI:29105"/>
        <note>catalytic</note>
    </ligand>
</feature>
<feature type="signal peptide" evidence="13">
    <location>
        <begin position="1"/>
        <end position="21"/>
    </location>
</feature>
<dbReference type="PANTHER" id="PTHR11533">
    <property type="entry name" value="PROTEASE M1 ZINC METALLOPROTEASE"/>
    <property type="match status" value="1"/>
</dbReference>
<dbReference type="InterPro" id="IPR042097">
    <property type="entry name" value="Aminopeptidase_N-like_N_sf"/>
</dbReference>
<dbReference type="Pfam" id="PF17900">
    <property type="entry name" value="Peptidase_M1_N"/>
    <property type="match status" value="1"/>
</dbReference>
<dbReference type="InterPro" id="IPR024571">
    <property type="entry name" value="ERAP1-like_C_dom"/>
</dbReference>
<evidence type="ECO:0000259" key="14">
    <source>
        <dbReference type="Pfam" id="PF01433"/>
    </source>
</evidence>
<reference evidence="17 18" key="1">
    <citation type="journal article" date="2018" name="Gigascience">
        <title>Genomes of trombidid mites reveal novel predicted allergens and laterally-transferred genes associated with secondary metabolism.</title>
        <authorList>
            <person name="Dong X."/>
            <person name="Chaisiri K."/>
            <person name="Xia D."/>
            <person name="Armstrong S.D."/>
            <person name="Fang Y."/>
            <person name="Donnelly M.J."/>
            <person name="Kadowaki T."/>
            <person name="McGarry J.W."/>
            <person name="Darby A.C."/>
            <person name="Makepeace B.L."/>
        </authorList>
    </citation>
    <scope>NUCLEOTIDE SEQUENCE [LARGE SCALE GENOMIC DNA]</scope>
    <source>
        <strain evidence="17">UoL-WK</strain>
    </source>
</reference>
<evidence type="ECO:0000259" key="15">
    <source>
        <dbReference type="Pfam" id="PF11838"/>
    </source>
</evidence>
<dbReference type="Gene3D" id="2.60.40.1910">
    <property type="match status" value="1"/>
</dbReference>
<evidence type="ECO:0000256" key="5">
    <source>
        <dbReference type="ARBA" id="ARBA00022723"/>
    </source>
</evidence>
<dbReference type="PRINTS" id="PR00756">
    <property type="entry name" value="ALADIPTASE"/>
</dbReference>
<dbReference type="InterPro" id="IPR014782">
    <property type="entry name" value="Peptidase_M1_dom"/>
</dbReference>
<dbReference type="CDD" id="cd09601">
    <property type="entry name" value="M1_APN-Q_like"/>
    <property type="match status" value="1"/>
</dbReference>
<dbReference type="InterPro" id="IPR034016">
    <property type="entry name" value="M1_APN-typ"/>
</dbReference>
<keyword evidence="3 12" id="KW-0031">Aminopeptidase</keyword>
<sequence length="864" mass="100149">MNLKLTVSSVIVCFCSYLVETEEIKRFQSVKPLFYNITFELNFEQLTFNGYEEISILILIPTKLIEIHSSNIQIQQAIFCQSNNDFIASVSYNHRAETVTLMFEEAKGQNGILKLSFSGVFNDDFKGFARLHFTEEKRFGAFTKFQPQLARKAFPCFDDPAMKANFSLTLVVPSEMIALSNVPIVSSEIFNKNGTLKKVSFFQTPKMSNYLASVVIGYFKYVERHTKHRKIPIRVYTLASKLREVEFAADVSSKIIDYFETVLKIPYSLPKLDIVAIENFTVAGMENWGLIMITAIRLHVNDASSILNKRRLVSLLAHEIAHQWTGNLVTAEWWSDIWLNEAFACYLSRICTFALFPEWKVIDATLDEVTSPAFNVDGLANSHAIVFDVWHSDNLTTAFDSITYQKGESVIQMIANLIGKEKLFEAFTVFLKRHEYGNAKTNDFLKILEEISEIRVEKVISPWLLQRGYPMIEVSEENSSSLKLSQQMFLNNGQLWRVNESAKWIVPIVYKESCECEKKLLLLERESAFISISNQIILNNEAYGFYRTKYSRKMYEKLSKSLKLVNRANRFLLQNDLFAFTKAGMFSTVEYLQFLNAYNEEDDLNVWQSIDKSLEEIDLILSNTKIQTKFSTFVKNFMNTKLKSIGLKIKTDDNLSTTLIRSIIFKRLGLFQEENIIIEAKKQFELSVKNRNQTLDPNLRQAIFCTVARNSNEAQFRNMFELLIRMDYKRYEERNDLVQCIGHTVRRNQIKTLLNFCVSGDVTEQEASIIISAIAKSAIGRKIAWNTFIKNKQNQNRLIKSKKYNNFITSLIKKYSSENKAKKIENRFKKLNPRAKASIVENIRIRAKWLERDYVKLHDYLSRF</sequence>
<feature type="active site" description="Proton acceptor" evidence="9">
    <location>
        <position position="319"/>
    </location>
</feature>
<feature type="domain" description="ERAP1-like C-terminal" evidence="15">
    <location>
        <begin position="536"/>
        <end position="835"/>
    </location>
</feature>
<evidence type="ECO:0000313" key="18">
    <source>
        <dbReference type="Proteomes" id="UP000285301"/>
    </source>
</evidence>
<dbReference type="STRING" id="1965070.A0A3S3PJQ6"/>
<dbReference type="InterPro" id="IPR050344">
    <property type="entry name" value="Peptidase_M1_aminopeptidases"/>
</dbReference>
<comment type="subcellular location">
    <subcellularLocation>
        <location evidence="1">Cell membrane</location>
        <topology evidence="1">Lipid-anchor</topology>
        <topology evidence="1">GPI-anchor</topology>
    </subcellularLocation>
</comment>
<dbReference type="GO" id="GO:0005886">
    <property type="term" value="C:plasma membrane"/>
    <property type="evidence" value="ECO:0007669"/>
    <property type="project" value="UniProtKB-SubCell"/>
</dbReference>
<keyword evidence="18" id="KW-1185">Reference proteome</keyword>
<dbReference type="InterPro" id="IPR027268">
    <property type="entry name" value="Peptidase_M4/M1_CTD_sf"/>
</dbReference>
<evidence type="ECO:0000256" key="10">
    <source>
        <dbReference type="PIRSR" id="PIRSR634016-3"/>
    </source>
</evidence>
<accession>A0A3S3PJQ6</accession>
<dbReference type="SUPFAM" id="SSF63737">
    <property type="entry name" value="Leukotriene A4 hydrolase N-terminal domain"/>
    <property type="match status" value="1"/>
</dbReference>
<keyword evidence="13" id="KW-0732">Signal</keyword>
<comment type="caution">
    <text evidence="17">The sequence shown here is derived from an EMBL/GenBank/DDBJ whole genome shotgun (WGS) entry which is preliminary data.</text>
</comment>
<feature type="site" description="Transition state stabilizer" evidence="11">
    <location>
        <position position="404"/>
    </location>
</feature>
<feature type="binding site" evidence="10">
    <location>
        <position position="341"/>
    </location>
    <ligand>
        <name>Zn(2+)</name>
        <dbReference type="ChEBI" id="CHEBI:29105"/>
        <note>catalytic</note>
    </ligand>
</feature>
<evidence type="ECO:0000256" key="7">
    <source>
        <dbReference type="ARBA" id="ARBA00022833"/>
    </source>
</evidence>
<dbReference type="GO" id="GO:0006508">
    <property type="term" value="P:proteolysis"/>
    <property type="evidence" value="ECO:0007669"/>
    <property type="project" value="UniProtKB-KW"/>
</dbReference>
<feature type="domain" description="Peptidase M1 membrane alanine aminopeptidase" evidence="14">
    <location>
        <begin position="247"/>
        <end position="463"/>
    </location>
</feature>
<evidence type="ECO:0000256" key="2">
    <source>
        <dbReference type="ARBA" id="ARBA00010136"/>
    </source>
</evidence>
<keyword evidence="6 12" id="KW-0378">Hydrolase</keyword>
<gene>
    <name evidence="17" type="ORF">B4U79_07384</name>
</gene>
<evidence type="ECO:0000256" key="12">
    <source>
        <dbReference type="RuleBase" id="RU364040"/>
    </source>
</evidence>
<proteinExistence type="inferred from homology"/>
<dbReference type="SUPFAM" id="SSF55486">
    <property type="entry name" value="Metalloproteases ('zincins'), catalytic domain"/>
    <property type="match status" value="1"/>
</dbReference>
<evidence type="ECO:0000259" key="16">
    <source>
        <dbReference type="Pfam" id="PF17900"/>
    </source>
</evidence>
<dbReference type="EMBL" id="NCKU01000195">
    <property type="protein sequence ID" value="RWS16647.1"/>
    <property type="molecule type" value="Genomic_DNA"/>
</dbReference>
<organism evidence="17 18">
    <name type="scientific">Dinothrombium tinctorium</name>
    <dbReference type="NCBI Taxonomy" id="1965070"/>
    <lineage>
        <taxon>Eukaryota</taxon>
        <taxon>Metazoa</taxon>
        <taxon>Ecdysozoa</taxon>
        <taxon>Arthropoda</taxon>
        <taxon>Chelicerata</taxon>
        <taxon>Arachnida</taxon>
        <taxon>Acari</taxon>
        <taxon>Acariformes</taxon>
        <taxon>Trombidiformes</taxon>
        <taxon>Prostigmata</taxon>
        <taxon>Anystina</taxon>
        <taxon>Parasitengona</taxon>
        <taxon>Trombidioidea</taxon>
        <taxon>Trombidiidae</taxon>
        <taxon>Dinothrombium</taxon>
    </lineage>
</organism>
<keyword evidence="5 10" id="KW-0479">Metal-binding</keyword>
<feature type="binding site" evidence="10">
    <location>
        <position position="318"/>
    </location>
    <ligand>
        <name>Zn(2+)</name>
        <dbReference type="ChEBI" id="CHEBI:29105"/>
        <note>catalytic</note>
    </ligand>
</feature>
<dbReference type="Gene3D" id="1.25.50.20">
    <property type="match status" value="1"/>
</dbReference>
<dbReference type="GO" id="GO:0043171">
    <property type="term" value="P:peptide catabolic process"/>
    <property type="evidence" value="ECO:0007669"/>
    <property type="project" value="TreeGrafter"/>
</dbReference>
<dbReference type="GO" id="GO:0008270">
    <property type="term" value="F:zinc ion binding"/>
    <property type="evidence" value="ECO:0007669"/>
    <property type="project" value="UniProtKB-UniRule"/>
</dbReference>
<evidence type="ECO:0000256" key="9">
    <source>
        <dbReference type="PIRSR" id="PIRSR634016-1"/>
    </source>
</evidence>
<dbReference type="InterPro" id="IPR045357">
    <property type="entry name" value="Aminopeptidase_N-like_N"/>
</dbReference>
<keyword evidence="7 10" id="KW-0862">Zinc</keyword>
<dbReference type="FunFam" id="1.10.390.10:FF:000006">
    <property type="entry name" value="Puromycin-sensitive aminopeptidase"/>
    <property type="match status" value="1"/>
</dbReference>
<evidence type="ECO:0000313" key="17">
    <source>
        <dbReference type="EMBL" id="RWS16647.1"/>
    </source>
</evidence>
<dbReference type="Pfam" id="PF01433">
    <property type="entry name" value="Peptidase_M1"/>
    <property type="match status" value="1"/>
</dbReference>
<name>A0A3S3PJQ6_9ACAR</name>
<dbReference type="Proteomes" id="UP000285301">
    <property type="component" value="Unassembled WGS sequence"/>
</dbReference>
<dbReference type="Pfam" id="PF11838">
    <property type="entry name" value="ERAP1_C"/>
    <property type="match status" value="1"/>
</dbReference>
<comment type="cofactor">
    <cofactor evidence="10 12">
        <name>Zn(2+)</name>
        <dbReference type="ChEBI" id="CHEBI:29105"/>
    </cofactor>
    <text evidence="10 12">Binds 1 zinc ion per subunit.</text>
</comment>
<evidence type="ECO:0000256" key="6">
    <source>
        <dbReference type="ARBA" id="ARBA00022801"/>
    </source>
</evidence>
<comment type="similarity">
    <text evidence="2 12">Belongs to the peptidase M1 family.</text>
</comment>
<feature type="chain" id="PRO_5018533548" description="Aminopeptidase" evidence="13">
    <location>
        <begin position="22"/>
        <end position="864"/>
    </location>
</feature>
<dbReference type="GO" id="GO:0070006">
    <property type="term" value="F:metalloaminopeptidase activity"/>
    <property type="evidence" value="ECO:0007669"/>
    <property type="project" value="TreeGrafter"/>
</dbReference>
<evidence type="ECO:0000256" key="8">
    <source>
        <dbReference type="ARBA" id="ARBA00023049"/>
    </source>
</evidence>
<dbReference type="OrthoDB" id="10031169at2759"/>
<dbReference type="Gene3D" id="1.10.390.10">
    <property type="entry name" value="Neutral Protease Domain 2"/>
    <property type="match status" value="1"/>
</dbReference>
<dbReference type="InterPro" id="IPR001930">
    <property type="entry name" value="Peptidase_M1"/>
</dbReference>
<dbReference type="Gene3D" id="2.60.40.1730">
    <property type="entry name" value="tricorn interacting facor f3 domain"/>
    <property type="match status" value="1"/>
</dbReference>
<dbReference type="AlphaFoldDB" id="A0A3S3PJQ6"/>